<keyword evidence="4 9" id="KW-1133">Transmembrane helix</keyword>
<dbReference type="EMBL" id="CAFBNE010000013">
    <property type="protein sequence ID" value="CAB4936932.1"/>
    <property type="molecule type" value="Genomic_DNA"/>
</dbReference>
<protein>
    <submittedName>
        <fullName evidence="11">Unannotated protein</fullName>
    </submittedName>
</protein>
<dbReference type="SUPFAM" id="SSF81324">
    <property type="entry name" value="Voltage-gated potassium channels"/>
    <property type="match status" value="1"/>
</dbReference>
<name>A0A6J7J305_9ZZZZ</name>
<dbReference type="Gene3D" id="1.20.5.110">
    <property type="match status" value="1"/>
</dbReference>
<reference evidence="11" key="1">
    <citation type="submission" date="2020-05" db="EMBL/GenBank/DDBJ databases">
        <authorList>
            <person name="Chiriac C."/>
            <person name="Salcher M."/>
            <person name="Ghai R."/>
            <person name="Kavagutti S V."/>
        </authorList>
    </citation>
    <scope>NUCLEOTIDE SEQUENCE</scope>
</reference>
<proteinExistence type="predicted"/>
<dbReference type="AlphaFoldDB" id="A0A6J7J305"/>
<feature type="region of interest" description="Disordered" evidence="8">
    <location>
        <begin position="247"/>
        <end position="267"/>
    </location>
</feature>
<feature type="transmembrane region" description="Helical" evidence="9">
    <location>
        <begin position="50"/>
        <end position="75"/>
    </location>
</feature>
<accession>A0A6J7J305</accession>
<keyword evidence="2" id="KW-0813">Transport</keyword>
<feature type="transmembrane region" description="Helical" evidence="9">
    <location>
        <begin position="154"/>
        <end position="174"/>
    </location>
</feature>
<evidence type="ECO:0000259" key="10">
    <source>
        <dbReference type="Pfam" id="PF07885"/>
    </source>
</evidence>
<feature type="transmembrane region" description="Helical" evidence="9">
    <location>
        <begin position="25"/>
        <end position="44"/>
    </location>
</feature>
<evidence type="ECO:0000256" key="8">
    <source>
        <dbReference type="SAM" id="MobiDB-lite"/>
    </source>
</evidence>
<dbReference type="PANTHER" id="PTHR11537:SF254">
    <property type="entry name" value="POTASSIUM VOLTAGE-GATED CHANNEL PROTEIN SHAB"/>
    <property type="match status" value="1"/>
</dbReference>
<keyword evidence="7" id="KW-0407">Ion channel</keyword>
<dbReference type="InterPro" id="IPR027359">
    <property type="entry name" value="Volt_channel_dom_sf"/>
</dbReference>
<gene>
    <name evidence="11" type="ORF">UFOPK3772_00632</name>
</gene>
<evidence type="ECO:0000256" key="9">
    <source>
        <dbReference type="SAM" id="Phobius"/>
    </source>
</evidence>
<sequence length="267" mass="29117">MVHIDSQPLPRQVWLDRYTKRTTRLLSALALVYLVTFSIQSIWPDPGAPWYFWLQVFANLLWLLFAIDLLFRFIMSTTKRHFFRKNFLDTITVVIPQLRALRALRAFTSGGVLSKKGLLSGGAITTAALAVLLVVWVGALMVLNAERDAPGAEITTLGIAIWWAFETITTVGYGDFVPITGVGRSFAVLVMFAGITVLGVVSATLAATLVKKGASSAAPADSPSQQVLRELEELKAMVARLEDRLSWVEPPTNGSARNSGPASPSQS</sequence>
<dbReference type="InterPro" id="IPR028325">
    <property type="entry name" value="VG_K_chnl"/>
</dbReference>
<feature type="transmembrane region" description="Helical" evidence="9">
    <location>
        <begin position="119"/>
        <end position="142"/>
    </location>
</feature>
<dbReference type="GO" id="GO:0008076">
    <property type="term" value="C:voltage-gated potassium channel complex"/>
    <property type="evidence" value="ECO:0007669"/>
    <property type="project" value="InterPro"/>
</dbReference>
<feature type="compositionally biased region" description="Polar residues" evidence="8">
    <location>
        <begin position="252"/>
        <end position="267"/>
    </location>
</feature>
<evidence type="ECO:0000256" key="1">
    <source>
        <dbReference type="ARBA" id="ARBA00004141"/>
    </source>
</evidence>
<evidence type="ECO:0000256" key="4">
    <source>
        <dbReference type="ARBA" id="ARBA00022989"/>
    </source>
</evidence>
<feature type="transmembrane region" description="Helical" evidence="9">
    <location>
        <begin position="186"/>
        <end position="210"/>
    </location>
</feature>
<evidence type="ECO:0000256" key="6">
    <source>
        <dbReference type="ARBA" id="ARBA00023136"/>
    </source>
</evidence>
<evidence type="ECO:0000256" key="2">
    <source>
        <dbReference type="ARBA" id="ARBA00022448"/>
    </source>
</evidence>
<evidence type="ECO:0000256" key="5">
    <source>
        <dbReference type="ARBA" id="ARBA00023065"/>
    </source>
</evidence>
<keyword evidence="3 9" id="KW-0812">Transmembrane</keyword>
<keyword evidence="5" id="KW-0406">Ion transport</keyword>
<feature type="domain" description="Potassium channel" evidence="10">
    <location>
        <begin position="131"/>
        <end position="210"/>
    </location>
</feature>
<dbReference type="PANTHER" id="PTHR11537">
    <property type="entry name" value="VOLTAGE-GATED POTASSIUM CHANNEL"/>
    <property type="match status" value="1"/>
</dbReference>
<dbReference type="GO" id="GO:0005249">
    <property type="term" value="F:voltage-gated potassium channel activity"/>
    <property type="evidence" value="ECO:0007669"/>
    <property type="project" value="InterPro"/>
</dbReference>
<dbReference type="Gene3D" id="1.10.287.70">
    <property type="match status" value="1"/>
</dbReference>
<dbReference type="InterPro" id="IPR013099">
    <property type="entry name" value="K_chnl_dom"/>
</dbReference>
<dbReference type="Pfam" id="PF07885">
    <property type="entry name" value="Ion_trans_2"/>
    <property type="match status" value="1"/>
</dbReference>
<dbReference type="Gene3D" id="1.20.120.350">
    <property type="entry name" value="Voltage-gated potassium channels. Chain C"/>
    <property type="match status" value="1"/>
</dbReference>
<evidence type="ECO:0000313" key="11">
    <source>
        <dbReference type="EMBL" id="CAB4936932.1"/>
    </source>
</evidence>
<dbReference type="GO" id="GO:0001508">
    <property type="term" value="P:action potential"/>
    <property type="evidence" value="ECO:0007669"/>
    <property type="project" value="TreeGrafter"/>
</dbReference>
<keyword evidence="6 9" id="KW-0472">Membrane</keyword>
<comment type="subcellular location">
    <subcellularLocation>
        <location evidence="1">Membrane</location>
        <topology evidence="1">Multi-pass membrane protein</topology>
    </subcellularLocation>
</comment>
<evidence type="ECO:0000256" key="7">
    <source>
        <dbReference type="ARBA" id="ARBA00023303"/>
    </source>
</evidence>
<organism evidence="11">
    <name type="scientific">freshwater metagenome</name>
    <dbReference type="NCBI Taxonomy" id="449393"/>
    <lineage>
        <taxon>unclassified sequences</taxon>
        <taxon>metagenomes</taxon>
        <taxon>ecological metagenomes</taxon>
    </lineage>
</organism>
<evidence type="ECO:0000256" key="3">
    <source>
        <dbReference type="ARBA" id="ARBA00022692"/>
    </source>
</evidence>